<feature type="domain" description="Secretion system C-terminal sorting" evidence="11">
    <location>
        <begin position="387"/>
        <end position="454"/>
    </location>
</feature>
<keyword evidence="3" id="KW-0479">Metal-binding</keyword>
<comment type="caution">
    <text evidence="12">The sequence shown here is derived from an EMBL/GenBank/DDBJ whole genome shotgun (WGS) entry which is preliminary data.</text>
</comment>
<dbReference type="SUPFAM" id="SSF55486">
    <property type="entry name" value="Metalloproteases ('zincins'), catalytic domain"/>
    <property type="match status" value="1"/>
</dbReference>
<dbReference type="GO" id="GO:0046872">
    <property type="term" value="F:metal ion binding"/>
    <property type="evidence" value="ECO:0007669"/>
    <property type="project" value="UniProtKB-KW"/>
</dbReference>
<proteinExistence type="inferred from homology"/>
<evidence type="ECO:0000256" key="5">
    <source>
        <dbReference type="ARBA" id="ARBA00022801"/>
    </source>
</evidence>
<keyword evidence="4 9" id="KW-0732">Signal</keyword>
<dbReference type="RefSeq" id="WP_116724192.1">
    <property type="nucleotide sequence ID" value="NZ_QCZI01000004.1"/>
</dbReference>
<reference evidence="12 13" key="1">
    <citation type="submission" date="2018-04" db="EMBL/GenBank/DDBJ databases">
        <title>Flavobacterium sp. nov., isolated from glacier ice.</title>
        <authorList>
            <person name="Liu Q."/>
            <person name="Xin Y.-H."/>
        </authorList>
    </citation>
    <scope>NUCLEOTIDE SEQUENCE [LARGE SCALE GENOMIC DNA]</scope>
    <source>
        <strain evidence="12 13">RB1R5</strain>
    </source>
</reference>
<dbReference type="GO" id="GO:0006508">
    <property type="term" value="P:proteolysis"/>
    <property type="evidence" value="ECO:0007669"/>
    <property type="project" value="UniProtKB-KW"/>
</dbReference>
<dbReference type="GO" id="GO:0008237">
    <property type="term" value="F:metallopeptidase activity"/>
    <property type="evidence" value="ECO:0007669"/>
    <property type="project" value="UniProtKB-KW"/>
</dbReference>
<feature type="chain" id="PRO_5015439591" description="Zinc metalloprotease" evidence="9">
    <location>
        <begin position="25"/>
        <end position="460"/>
    </location>
</feature>
<evidence type="ECO:0000256" key="2">
    <source>
        <dbReference type="ARBA" id="ARBA00022670"/>
    </source>
</evidence>
<name>A0A2U1JMI2_9FLAO</name>
<evidence type="ECO:0000259" key="10">
    <source>
        <dbReference type="Pfam" id="PF05572"/>
    </source>
</evidence>
<evidence type="ECO:0000256" key="4">
    <source>
        <dbReference type="ARBA" id="ARBA00022729"/>
    </source>
</evidence>
<dbReference type="InterPro" id="IPR026444">
    <property type="entry name" value="Secre_tail"/>
</dbReference>
<keyword evidence="6" id="KW-0862">Zinc</keyword>
<evidence type="ECO:0000313" key="13">
    <source>
        <dbReference type="Proteomes" id="UP000245449"/>
    </source>
</evidence>
<evidence type="ECO:0000256" key="7">
    <source>
        <dbReference type="ARBA" id="ARBA00023049"/>
    </source>
</evidence>
<dbReference type="CDD" id="cd04275">
    <property type="entry name" value="ZnMc_pappalysin_like"/>
    <property type="match status" value="1"/>
</dbReference>
<evidence type="ECO:0000256" key="6">
    <source>
        <dbReference type="ARBA" id="ARBA00022833"/>
    </source>
</evidence>
<dbReference type="PANTHER" id="PTHR47466:SF1">
    <property type="entry name" value="METALLOPROTEASE MEP1 (AFU_ORTHOLOGUE AFUA_1G07730)-RELATED"/>
    <property type="match status" value="1"/>
</dbReference>
<protein>
    <recommendedName>
        <fullName evidence="14">Zinc metalloprotease</fullName>
    </recommendedName>
</protein>
<dbReference type="InterPro" id="IPR008754">
    <property type="entry name" value="Peptidase_M43"/>
</dbReference>
<gene>
    <name evidence="12" type="ORF">DB895_04630</name>
</gene>
<evidence type="ECO:0000256" key="8">
    <source>
        <dbReference type="ARBA" id="ARBA00023157"/>
    </source>
</evidence>
<keyword evidence="5" id="KW-0378">Hydrolase</keyword>
<dbReference type="PANTHER" id="PTHR47466">
    <property type="match status" value="1"/>
</dbReference>
<evidence type="ECO:0000256" key="9">
    <source>
        <dbReference type="SAM" id="SignalP"/>
    </source>
</evidence>
<dbReference type="Proteomes" id="UP000245449">
    <property type="component" value="Unassembled WGS sequence"/>
</dbReference>
<evidence type="ECO:0008006" key="14">
    <source>
        <dbReference type="Google" id="ProtNLM"/>
    </source>
</evidence>
<accession>A0A2U1JMI2</accession>
<keyword evidence="2" id="KW-0645">Protease</keyword>
<sequence length="460" mass="50448">MKKNITLKRLLLMLLLSIASSAISQNSISLTKRTPSGKVRCASTEYEQYLRANNPKRATKEEFENWIAPKIQELKNQQSVQRAATVITIPIVIHIIHNGDAIGKNENISDEQALSQITVLNQDFRKMAGTPGENSNPVGADLGIEFCMAQRKPDGTATNGIDRVKKTTAQYATMTSTEAMKAATQWDPTKYFNIWTVYFSDTSSAEMNGTLGYAQFPATSGLTGLSGLDGEAANTDGLVIDYRAFGTSDIVPAFAVNEPYDKGRTASHEIGHCFGLLHIWGDGNGNEASNSPDCTATDYCADTPQAGWEHYDCGTFNTCTSKPGNDMPENYMDYSPDACMNIFTLNQKDRITAVMNNSPRRKDLKTSDACLAPLATDKYEFLNKIQLYPNPAKNILNIAVSQSELPDGFTVYNSLGQMVGNKKIGSITDLNVNTTSYSKGIYFIKIVKGNSSKTLQFIKE</sequence>
<dbReference type="OrthoDB" id="6278496at2"/>
<dbReference type="Gene3D" id="3.40.390.10">
    <property type="entry name" value="Collagenase (Catalytic Domain)"/>
    <property type="match status" value="1"/>
</dbReference>
<keyword evidence="8" id="KW-1015">Disulfide bond</keyword>
<keyword evidence="13" id="KW-1185">Reference proteome</keyword>
<keyword evidence="7" id="KW-0482">Metalloprotease</keyword>
<dbReference type="Pfam" id="PF18962">
    <property type="entry name" value="Por_Secre_tail"/>
    <property type="match status" value="1"/>
</dbReference>
<dbReference type="AlphaFoldDB" id="A0A2U1JMI2"/>
<evidence type="ECO:0000313" key="12">
    <source>
        <dbReference type="EMBL" id="PWA06189.1"/>
    </source>
</evidence>
<organism evidence="12 13">
    <name type="scientific">Flavobacterium psychrotolerans</name>
    <dbReference type="NCBI Taxonomy" id="2169410"/>
    <lineage>
        <taxon>Bacteria</taxon>
        <taxon>Pseudomonadati</taxon>
        <taxon>Bacteroidota</taxon>
        <taxon>Flavobacteriia</taxon>
        <taxon>Flavobacteriales</taxon>
        <taxon>Flavobacteriaceae</taxon>
        <taxon>Flavobacterium</taxon>
    </lineage>
</organism>
<feature type="domain" description="Peptidase M43 pregnancy-associated plasma-A" evidence="10">
    <location>
        <begin position="262"/>
        <end position="355"/>
    </location>
</feature>
<dbReference type="InterPro" id="IPR024079">
    <property type="entry name" value="MetalloPept_cat_dom_sf"/>
</dbReference>
<feature type="signal peptide" evidence="9">
    <location>
        <begin position="1"/>
        <end position="24"/>
    </location>
</feature>
<evidence type="ECO:0000259" key="11">
    <source>
        <dbReference type="Pfam" id="PF18962"/>
    </source>
</evidence>
<dbReference type="Pfam" id="PF05572">
    <property type="entry name" value="Peptidase_M43"/>
    <property type="match status" value="1"/>
</dbReference>
<dbReference type="EMBL" id="QCZI01000004">
    <property type="protein sequence ID" value="PWA06189.1"/>
    <property type="molecule type" value="Genomic_DNA"/>
</dbReference>
<dbReference type="NCBIfam" id="TIGR04183">
    <property type="entry name" value="Por_Secre_tail"/>
    <property type="match status" value="1"/>
</dbReference>
<comment type="similarity">
    <text evidence="1">Belongs to the peptidase M43B family.</text>
</comment>
<evidence type="ECO:0000256" key="1">
    <source>
        <dbReference type="ARBA" id="ARBA00008721"/>
    </source>
</evidence>
<evidence type="ECO:0000256" key="3">
    <source>
        <dbReference type="ARBA" id="ARBA00022723"/>
    </source>
</evidence>